<reference evidence="1 2" key="1">
    <citation type="submission" date="2021-06" db="EMBL/GenBank/DDBJ databases">
        <authorList>
            <person name="Palmer J.M."/>
        </authorList>
    </citation>
    <scope>NUCLEOTIDE SEQUENCE [LARGE SCALE GENOMIC DNA]</scope>
    <source>
        <strain evidence="2">if_2019</strain>
        <tissue evidence="1">Muscle</tissue>
    </source>
</reference>
<keyword evidence="2" id="KW-1185">Reference proteome</keyword>
<organism evidence="1 2">
    <name type="scientific">Ilyodon furcidens</name>
    <name type="common">goldbreast splitfin</name>
    <dbReference type="NCBI Taxonomy" id="33524"/>
    <lineage>
        <taxon>Eukaryota</taxon>
        <taxon>Metazoa</taxon>
        <taxon>Chordata</taxon>
        <taxon>Craniata</taxon>
        <taxon>Vertebrata</taxon>
        <taxon>Euteleostomi</taxon>
        <taxon>Actinopterygii</taxon>
        <taxon>Neopterygii</taxon>
        <taxon>Teleostei</taxon>
        <taxon>Neoteleostei</taxon>
        <taxon>Acanthomorphata</taxon>
        <taxon>Ovalentaria</taxon>
        <taxon>Atherinomorphae</taxon>
        <taxon>Cyprinodontiformes</taxon>
        <taxon>Goodeidae</taxon>
        <taxon>Ilyodon</taxon>
    </lineage>
</organism>
<evidence type="ECO:0000313" key="2">
    <source>
        <dbReference type="Proteomes" id="UP001482620"/>
    </source>
</evidence>
<gene>
    <name evidence="1" type="ORF">ILYODFUR_000627</name>
</gene>
<comment type="caution">
    <text evidence="1">The sequence shown here is derived from an EMBL/GenBank/DDBJ whole genome shotgun (WGS) entry which is preliminary data.</text>
</comment>
<dbReference type="Proteomes" id="UP001482620">
    <property type="component" value="Unassembled WGS sequence"/>
</dbReference>
<sequence length="103" mass="11381">MRSWNSGVMVTQSMFSQKHAADPSFPVMLQTSCQNETNRSNRPVNMSLIAVKNTSAAACFLAFRLSTNHFKSIPPVIKSGAVLIVFRRLFFGGRGVLNDVCNE</sequence>
<protein>
    <submittedName>
        <fullName evidence="1">Uncharacterized protein</fullName>
    </submittedName>
</protein>
<name>A0ABV0UDY8_9TELE</name>
<evidence type="ECO:0000313" key="1">
    <source>
        <dbReference type="EMBL" id="MEQ2242817.1"/>
    </source>
</evidence>
<proteinExistence type="predicted"/>
<dbReference type="EMBL" id="JAHRIQ010069538">
    <property type="protein sequence ID" value="MEQ2242817.1"/>
    <property type="molecule type" value="Genomic_DNA"/>
</dbReference>
<accession>A0ABV0UDY8</accession>